<evidence type="ECO:0000313" key="11">
    <source>
        <dbReference type="WBParaSite" id="BXY_0379200.1"/>
    </source>
</evidence>
<dbReference type="EMBL" id="CAJFCV020000005">
    <property type="protein sequence ID" value="CAG9122804.1"/>
    <property type="molecule type" value="Genomic_DNA"/>
</dbReference>
<dbReference type="Proteomes" id="UP000659654">
    <property type="component" value="Unassembled WGS sequence"/>
</dbReference>
<evidence type="ECO:0000256" key="5">
    <source>
        <dbReference type="ARBA" id="ARBA00023136"/>
    </source>
</evidence>
<dbReference type="PANTHER" id="PTHR13636">
    <property type="entry name" value="TRANSMEMBRANE PROTEIN 258"/>
    <property type="match status" value="1"/>
</dbReference>
<organism evidence="9 11">
    <name type="scientific">Bursaphelenchus xylophilus</name>
    <name type="common">Pinewood nematode worm</name>
    <name type="synonym">Aphelenchoides xylophilus</name>
    <dbReference type="NCBI Taxonomy" id="6326"/>
    <lineage>
        <taxon>Eukaryota</taxon>
        <taxon>Metazoa</taxon>
        <taxon>Ecdysozoa</taxon>
        <taxon>Nematoda</taxon>
        <taxon>Chromadorea</taxon>
        <taxon>Rhabditida</taxon>
        <taxon>Tylenchina</taxon>
        <taxon>Tylenchomorpha</taxon>
        <taxon>Aphelenchoidea</taxon>
        <taxon>Aphelenchoididae</taxon>
        <taxon>Bursaphelenchus</taxon>
    </lineage>
</organism>
<dbReference type="GO" id="GO:0006487">
    <property type="term" value="P:protein N-linked glycosylation"/>
    <property type="evidence" value="ECO:0007669"/>
    <property type="project" value="UniProtKB-UniRule"/>
</dbReference>
<evidence type="ECO:0000313" key="10">
    <source>
        <dbReference type="Proteomes" id="UP000659654"/>
    </source>
</evidence>
<keyword evidence="5 6" id="KW-0472">Membrane</keyword>
<evidence type="ECO:0000256" key="3">
    <source>
        <dbReference type="ARBA" id="ARBA00022692"/>
    </source>
</evidence>
<keyword evidence="4 6" id="KW-1133">Transmembrane helix</keyword>
<comment type="subcellular location">
    <subcellularLocation>
        <location evidence="1 6">Membrane</location>
        <topology evidence="1 6">Multi-pass membrane protein</topology>
    </subcellularLocation>
</comment>
<evidence type="ECO:0000256" key="6">
    <source>
        <dbReference type="RuleBase" id="RU367008"/>
    </source>
</evidence>
<reference evidence="8" key="2">
    <citation type="submission" date="2020-08" db="EMBL/GenBank/DDBJ databases">
        <authorList>
            <person name="Kikuchi T."/>
        </authorList>
    </citation>
    <scope>NUCLEOTIDE SEQUENCE</scope>
    <source>
        <strain evidence="7">Ka4C1</strain>
    </source>
</reference>
<gene>
    <name evidence="7" type="ORF">BXYJ_LOCUS11646</name>
</gene>
<evidence type="ECO:0000313" key="9">
    <source>
        <dbReference type="Proteomes" id="UP000095284"/>
    </source>
</evidence>
<evidence type="ECO:0000313" key="8">
    <source>
        <dbReference type="EMBL" id="CAG9122804.1"/>
    </source>
</evidence>
<dbReference type="InterPro" id="IPR007915">
    <property type="entry name" value="TMEM258/Ost5"/>
</dbReference>
<dbReference type="WBParaSite" id="BXY_0379200.1">
    <property type="protein sequence ID" value="BXY_0379200.1"/>
    <property type="gene ID" value="BXY_0379200"/>
</dbReference>
<evidence type="ECO:0000256" key="2">
    <source>
        <dbReference type="ARBA" id="ARBA00009825"/>
    </source>
</evidence>
<evidence type="ECO:0000256" key="1">
    <source>
        <dbReference type="ARBA" id="ARBA00004141"/>
    </source>
</evidence>
<dbReference type="AlphaFoldDB" id="A0A1I7RST8"/>
<name>A0A1I7RST8_BURXY</name>
<evidence type="ECO:0000256" key="4">
    <source>
        <dbReference type="ARBA" id="ARBA00022989"/>
    </source>
</evidence>
<dbReference type="Proteomes" id="UP000095284">
    <property type="component" value="Unplaced"/>
</dbReference>
<dbReference type="Proteomes" id="UP000582659">
    <property type="component" value="Unassembled WGS sequence"/>
</dbReference>
<dbReference type="OrthoDB" id="18408at2759"/>
<dbReference type="EMBL" id="CAJFDI010000005">
    <property type="protein sequence ID" value="CAD5231550.1"/>
    <property type="molecule type" value="Genomic_DNA"/>
</dbReference>
<evidence type="ECO:0000313" key="7">
    <source>
        <dbReference type="EMBL" id="CAD5231550.1"/>
    </source>
</evidence>
<accession>A0A1I7RST8</accession>
<dbReference type="SMR" id="A0A1I7RST8"/>
<protein>
    <recommendedName>
        <fullName evidence="6">Dolichyl-diphosphooligosaccharide-protein glycosyltransferase subunit TMEM258</fullName>
    </recommendedName>
    <alternativeName>
        <fullName evidence="6">Transmembrane protein 258</fullName>
    </alternativeName>
</protein>
<feature type="transmembrane region" description="Helical" evidence="6">
    <location>
        <begin position="20"/>
        <end position="43"/>
    </location>
</feature>
<reference evidence="11" key="1">
    <citation type="submission" date="2016-11" db="UniProtKB">
        <authorList>
            <consortium name="WormBaseParasite"/>
        </authorList>
    </citation>
    <scope>IDENTIFICATION</scope>
</reference>
<sequence length="80" mass="8802">MVVDISQMERYEGPVSQSLFPQFSIVLLGIGLVLTSFSIIGAFTSSKNRSFFKEIFNALAAATFLGFGSVFLLLWVGIYI</sequence>
<proteinExistence type="inferred from homology"/>
<keyword evidence="3 6" id="KW-0812">Transmembrane</keyword>
<comment type="similarity">
    <text evidence="2 6">Belongs to the OST5 family.</text>
</comment>
<keyword evidence="10" id="KW-1185">Reference proteome</keyword>
<feature type="transmembrane region" description="Helical" evidence="6">
    <location>
        <begin position="55"/>
        <end position="78"/>
    </location>
</feature>
<dbReference type="eggNOG" id="KOG4452">
    <property type="taxonomic scope" value="Eukaryota"/>
</dbReference>
<comment type="subunit">
    <text evidence="6">Component of the oligosaccharyltransferase (OST) complex.</text>
</comment>
<comment type="function">
    <text evidence="6">Subunit of the oligosaccharyl transferase (OST) complex that catalyzes the initial transfer of a defined glycan (Glc(3)Man(9)GlcNAc(2) in eukaryotes) from the lipid carrier dolichol-pyrophosphate to an asparagine residue within an Asn-X-Ser/Thr consensus motif in nascent polypeptide chains, the first step in protein N-glycosylation. N-glycosylation occurs cotranslationally and the complex associates with the Sec61 complex at the channel-forming translocon complex that mediates protein translocation across the endoplasmic reticulum (ER). All subunits are required for a maximal enzyme activity.</text>
</comment>
<dbReference type="Pfam" id="PF05251">
    <property type="entry name" value="Ost5"/>
    <property type="match status" value="1"/>
</dbReference>
<dbReference type="GO" id="GO:0008250">
    <property type="term" value="C:oligosaccharyltransferase complex"/>
    <property type="evidence" value="ECO:0007669"/>
    <property type="project" value="UniProtKB-UniRule"/>
</dbReference>